<reference evidence="5 6" key="1">
    <citation type="submission" date="2021-01" db="EMBL/GenBank/DDBJ databases">
        <title>Sequencing the genomes of 1000 actinobacteria strains.</title>
        <authorList>
            <person name="Klenk H.-P."/>
        </authorList>
    </citation>
    <scope>NUCLEOTIDE SEQUENCE [LARGE SCALE GENOMIC DNA]</scope>
    <source>
        <strain evidence="5 6">DSM 18239</strain>
    </source>
</reference>
<dbReference type="EMBL" id="JAFBBZ010000001">
    <property type="protein sequence ID" value="MBM7508334.1"/>
    <property type="molecule type" value="Genomic_DNA"/>
</dbReference>
<dbReference type="PROSITE" id="PS00687">
    <property type="entry name" value="ALDEHYDE_DEHYDR_GLU"/>
    <property type="match status" value="1"/>
</dbReference>
<dbReference type="InterPro" id="IPR016161">
    <property type="entry name" value="Ald_DH/histidinol_DH"/>
</dbReference>
<evidence type="ECO:0000256" key="2">
    <source>
        <dbReference type="PROSITE-ProRule" id="PRU10007"/>
    </source>
</evidence>
<dbReference type="PANTHER" id="PTHR43353">
    <property type="entry name" value="SUCCINATE-SEMIALDEHYDE DEHYDROGENASE, MITOCHONDRIAL"/>
    <property type="match status" value="1"/>
</dbReference>
<dbReference type="Gene3D" id="3.40.309.10">
    <property type="entry name" value="Aldehyde Dehydrogenase, Chain A, domain 2"/>
    <property type="match status" value="1"/>
</dbReference>
<dbReference type="InterPro" id="IPR016162">
    <property type="entry name" value="Ald_DH_N"/>
</dbReference>
<dbReference type="PANTHER" id="PTHR43353:SF5">
    <property type="entry name" value="SUCCINATE-SEMIALDEHYDE DEHYDROGENASE, MITOCHONDRIAL"/>
    <property type="match status" value="1"/>
</dbReference>
<dbReference type="RefSeq" id="WP_193669453.1">
    <property type="nucleotide sequence ID" value="NZ_JACDTV010000009.1"/>
</dbReference>
<dbReference type="Pfam" id="PF00171">
    <property type="entry name" value="Aldedh"/>
    <property type="match status" value="1"/>
</dbReference>
<evidence type="ECO:0000256" key="3">
    <source>
        <dbReference type="RuleBase" id="RU003345"/>
    </source>
</evidence>
<organism evidence="5 6">
    <name type="scientific">Nocardioides salarius</name>
    <dbReference type="NCBI Taxonomy" id="374513"/>
    <lineage>
        <taxon>Bacteria</taxon>
        <taxon>Bacillati</taxon>
        <taxon>Actinomycetota</taxon>
        <taxon>Actinomycetes</taxon>
        <taxon>Propionibacteriales</taxon>
        <taxon>Nocardioidaceae</taxon>
        <taxon>Nocardioides</taxon>
    </lineage>
</organism>
<evidence type="ECO:0000313" key="5">
    <source>
        <dbReference type="EMBL" id="MBM7508334.1"/>
    </source>
</evidence>
<dbReference type="CDD" id="cd07103">
    <property type="entry name" value="ALDH_F5_SSADH_GabD"/>
    <property type="match status" value="1"/>
</dbReference>
<keyword evidence="1 3" id="KW-0560">Oxidoreductase</keyword>
<sequence length="492" mass="51955">MTGPDLTPDLAALLPDEHRRLLVGGRWRDAEDGATFTVHDPADGSVLTRVADASVGDAVEALDAAVAAQPAWAATPPRERGEILRRAFEMIADRADDLAMLMSLEMGKTVKEAKGEVGYGNEFFRWYSEEAVRIHGRWMQAPAGGSRLLTIKKPVGPCFFVTPWNFPLAMGTRKIGPAVAAGCTMVVKPAAQTPLTMLALAAILGEAGLPDGVLNVLPSTHAKEMSQALQGDDRLRKVSFTGSTGVGRTLVRQSADQLQRVSMELGGNAPFLVFADADLDAAVDGAMVAKMRNMGEACTAANRFLVHQDVAAEFAEKLAARMGALSLGRGQDEGVDVGPLIDEDAVDSVARLVTDAVHDGARVVTGGGRPDGAGWFYQPTVLLDVPAESAINTEEIFGPVAPITTFTTEDEAVAAANATEYGLASYVYTRDLSRTIRMAEALDFGMVGVNTGLISNPAAPFGGVKASGFGREGGFEGIEEYLETTYVALPVT</sequence>
<dbReference type="EC" id="1.2.1.20" evidence="5"/>
<dbReference type="EC" id="1.2.1.16" evidence="5"/>
<accession>A0ABS2MAY8</accession>
<dbReference type="InterPro" id="IPR015590">
    <property type="entry name" value="Aldehyde_DH_dom"/>
</dbReference>
<protein>
    <submittedName>
        <fullName evidence="5">Succinate-semialdehyde dehydrogenase/glutarate-semialdehyde dehydrogenase</fullName>
        <ecNumber evidence="5">1.2.1.16</ecNumber>
        <ecNumber evidence="5">1.2.1.20</ecNumber>
        <ecNumber evidence="5">1.2.1.79</ecNumber>
    </submittedName>
</protein>
<comment type="caution">
    <text evidence="5">The sequence shown here is derived from an EMBL/GenBank/DDBJ whole genome shotgun (WGS) entry which is preliminary data.</text>
</comment>
<dbReference type="GO" id="GO:0036243">
    <property type="term" value="F:succinate-semialdehyde dehydrogenase (NADP+) activity"/>
    <property type="evidence" value="ECO:0007669"/>
    <property type="project" value="UniProtKB-EC"/>
</dbReference>
<dbReference type="InterPro" id="IPR016163">
    <property type="entry name" value="Ald_DH_C"/>
</dbReference>
<dbReference type="Gene3D" id="3.40.605.10">
    <property type="entry name" value="Aldehyde Dehydrogenase, Chain A, domain 1"/>
    <property type="match status" value="1"/>
</dbReference>
<gene>
    <name evidence="5" type="ORF">JOE61_002148</name>
</gene>
<evidence type="ECO:0000256" key="1">
    <source>
        <dbReference type="ARBA" id="ARBA00023002"/>
    </source>
</evidence>
<dbReference type="GO" id="GO:0102810">
    <property type="term" value="F:glutarate-semialdehyde dehydrogenase (NADP+) activity"/>
    <property type="evidence" value="ECO:0007669"/>
    <property type="project" value="UniProtKB-EC"/>
</dbReference>
<comment type="similarity">
    <text evidence="3">Belongs to the aldehyde dehydrogenase family.</text>
</comment>
<evidence type="ECO:0000259" key="4">
    <source>
        <dbReference type="Pfam" id="PF00171"/>
    </source>
</evidence>
<evidence type="ECO:0000313" key="6">
    <source>
        <dbReference type="Proteomes" id="UP000732378"/>
    </source>
</evidence>
<dbReference type="EC" id="1.2.1.79" evidence="5"/>
<dbReference type="SUPFAM" id="SSF53720">
    <property type="entry name" value="ALDH-like"/>
    <property type="match status" value="1"/>
</dbReference>
<feature type="active site" evidence="2">
    <location>
        <position position="264"/>
    </location>
</feature>
<dbReference type="Proteomes" id="UP000732378">
    <property type="component" value="Unassembled WGS sequence"/>
</dbReference>
<dbReference type="InterPro" id="IPR029510">
    <property type="entry name" value="Ald_DH_CS_GLU"/>
</dbReference>
<dbReference type="InterPro" id="IPR050740">
    <property type="entry name" value="Aldehyde_DH_Superfamily"/>
</dbReference>
<feature type="domain" description="Aldehyde dehydrogenase" evidence="4">
    <location>
        <begin position="27"/>
        <end position="487"/>
    </location>
</feature>
<keyword evidence="6" id="KW-1185">Reference proteome</keyword>
<proteinExistence type="inferred from homology"/>
<name>A0ABS2MAY8_9ACTN</name>